<evidence type="ECO:0000313" key="5">
    <source>
        <dbReference type="WBParaSite" id="L893_g32600.t1"/>
    </source>
</evidence>
<dbReference type="Proteomes" id="UP000095287">
    <property type="component" value="Unplaced"/>
</dbReference>
<dbReference type="PANTHER" id="PTHR23236">
    <property type="entry name" value="EUKARYOTIC TRANSLATION INITIATION FACTOR 4B/4H"/>
    <property type="match status" value="1"/>
</dbReference>
<dbReference type="GO" id="GO:0008143">
    <property type="term" value="F:poly(A) binding"/>
    <property type="evidence" value="ECO:0007669"/>
    <property type="project" value="TreeGrafter"/>
</dbReference>
<evidence type="ECO:0000259" key="3">
    <source>
        <dbReference type="PROSITE" id="PS50102"/>
    </source>
</evidence>
<dbReference type="SUPFAM" id="SSF54928">
    <property type="entry name" value="RNA-binding domain, RBD"/>
    <property type="match status" value="1"/>
</dbReference>
<dbReference type="InterPro" id="IPR035979">
    <property type="entry name" value="RBD_domain_sf"/>
</dbReference>
<dbReference type="SMART" id="SM00360">
    <property type="entry name" value="RRM"/>
    <property type="match status" value="1"/>
</dbReference>
<protein>
    <submittedName>
        <fullName evidence="5">RRM domain-containing protein</fullName>
    </submittedName>
</protein>
<evidence type="ECO:0000313" key="4">
    <source>
        <dbReference type="Proteomes" id="UP000095287"/>
    </source>
</evidence>
<feature type="domain" description="RRM" evidence="3">
    <location>
        <begin position="33"/>
        <end position="110"/>
    </location>
</feature>
<dbReference type="PROSITE" id="PS50102">
    <property type="entry name" value="RRM"/>
    <property type="match status" value="1"/>
</dbReference>
<dbReference type="AlphaFoldDB" id="A0A1I8A3U2"/>
<proteinExistence type="predicted"/>
<dbReference type="InterPro" id="IPR000504">
    <property type="entry name" value="RRM_dom"/>
</dbReference>
<dbReference type="Gene3D" id="3.30.70.330">
    <property type="match status" value="1"/>
</dbReference>
<dbReference type="CDD" id="cd12306">
    <property type="entry name" value="RRM_II_PABPs"/>
    <property type="match status" value="1"/>
</dbReference>
<accession>A0A1I8A3U2</accession>
<dbReference type="InterPro" id="IPR012677">
    <property type="entry name" value="Nucleotide-bd_a/b_plait_sf"/>
</dbReference>
<dbReference type="Pfam" id="PF00076">
    <property type="entry name" value="RRM_1"/>
    <property type="match status" value="1"/>
</dbReference>
<organism evidence="4 5">
    <name type="scientific">Steinernema glaseri</name>
    <dbReference type="NCBI Taxonomy" id="37863"/>
    <lineage>
        <taxon>Eukaryota</taxon>
        <taxon>Metazoa</taxon>
        <taxon>Ecdysozoa</taxon>
        <taxon>Nematoda</taxon>
        <taxon>Chromadorea</taxon>
        <taxon>Rhabditida</taxon>
        <taxon>Tylenchina</taxon>
        <taxon>Panagrolaimomorpha</taxon>
        <taxon>Strongyloidoidea</taxon>
        <taxon>Steinernematidae</taxon>
        <taxon>Steinernema</taxon>
    </lineage>
</organism>
<keyword evidence="1 2" id="KW-0694">RNA-binding</keyword>
<name>A0A1I8A3U2_9BILA</name>
<sequence>MESEIVQIRRVCEDSRFTPYMKPHRDRVEADAKSIYVGNVEYKSTENDLRAHFGGCGTIERISIITDHFSGHPKGYAYVQFSVKEEQQKALALSGSELNGRAITVAPKRTNFRNMGLMRGRSRPMLAKYVFYKPKKMDRMGRM</sequence>
<keyword evidence="4" id="KW-1185">Reference proteome</keyword>
<evidence type="ECO:0000256" key="1">
    <source>
        <dbReference type="ARBA" id="ARBA00022884"/>
    </source>
</evidence>
<reference evidence="5" key="1">
    <citation type="submission" date="2016-11" db="UniProtKB">
        <authorList>
            <consortium name="WormBaseParasite"/>
        </authorList>
    </citation>
    <scope>IDENTIFICATION</scope>
</reference>
<dbReference type="WBParaSite" id="L893_g32600.t1">
    <property type="protein sequence ID" value="L893_g32600.t1"/>
    <property type="gene ID" value="L893_g32600"/>
</dbReference>
<dbReference type="PANTHER" id="PTHR23236:SF12">
    <property type="entry name" value="EUKARYOTIC INITIATION FACTOR 4B-RELATED"/>
    <property type="match status" value="1"/>
</dbReference>
<evidence type="ECO:0000256" key="2">
    <source>
        <dbReference type="PROSITE-ProRule" id="PRU00176"/>
    </source>
</evidence>